<feature type="transmembrane region" description="Helical" evidence="8">
    <location>
        <begin position="94"/>
        <end position="113"/>
    </location>
</feature>
<geneLocation type="plasmid" evidence="9">
    <name>p-HB236076</name>
</geneLocation>
<keyword evidence="6 8" id="KW-1133">Transmembrane helix</keyword>
<feature type="transmembrane region" description="Helical" evidence="8">
    <location>
        <begin position="309"/>
        <end position="326"/>
    </location>
</feature>
<feature type="transmembrane region" description="Helical" evidence="8">
    <location>
        <begin position="202"/>
        <end position="222"/>
    </location>
</feature>
<dbReference type="InterPro" id="IPR000522">
    <property type="entry name" value="ABC_transptr_permease_BtuC"/>
</dbReference>
<feature type="transmembrane region" description="Helical" evidence="8">
    <location>
        <begin position="64"/>
        <end position="82"/>
    </location>
</feature>
<keyword evidence="4" id="KW-1003">Cell membrane</keyword>
<keyword evidence="5 8" id="KW-0812">Transmembrane</keyword>
<reference evidence="9" key="1">
    <citation type="submission" date="2024-07" db="EMBL/GenBank/DDBJ databases">
        <title>Genome Analysis of a Potential Novel Vibrio Species Secreting pH- and Thermo-stable Alginate Lyase and its Application in Producing Alginate Oligosaccharides.</title>
        <authorList>
            <person name="Huang H."/>
            <person name="Bao K."/>
        </authorList>
    </citation>
    <scope>NUCLEOTIDE SEQUENCE</scope>
    <source>
        <strain evidence="9">HB236076</strain>
        <plasmid evidence="9">p-HB236076</plasmid>
    </source>
</reference>
<name>A0AB39HLN3_9VIBR</name>
<dbReference type="FunFam" id="1.10.3470.10:FF:000001">
    <property type="entry name" value="Vitamin B12 ABC transporter permease BtuC"/>
    <property type="match status" value="1"/>
</dbReference>
<feature type="transmembrane region" description="Helical" evidence="8">
    <location>
        <begin position="242"/>
        <end position="267"/>
    </location>
</feature>
<keyword evidence="9" id="KW-0614">Plasmid</keyword>
<dbReference type="EMBL" id="CP162602">
    <property type="protein sequence ID" value="XDK26753.1"/>
    <property type="molecule type" value="Genomic_DNA"/>
</dbReference>
<dbReference type="InterPro" id="IPR037294">
    <property type="entry name" value="ABC_BtuC-like"/>
</dbReference>
<feature type="transmembrane region" description="Helical" evidence="8">
    <location>
        <begin position="119"/>
        <end position="138"/>
    </location>
</feature>
<dbReference type="GO" id="GO:0022857">
    <property type="term" value="F:transmembrane transporter activity"/>
    <property type="evidence" value="ECO:0007669"/>
    <property type="project" value="InterPro"/>
</dbReference>
<keyword evidence="3" id="KW-0813">Transport</keyword>
<evidence type="ECO:0000256" key="2">
    <source>
        <dbReference type="ARBA" id="ARBA00007935"/>
    </source>
</evidence>
<evidence type="ECO:0000256" key="8">
    <source>
        <dbReference type="SAM" id="Phobius"/>
    </source>
</evidence>
<feature type="transmembrane region" description="Helical" evidence="8">
    <location>
        <begin position="150"/>
        <end position="170"/>
    </location>
</feature>
<dbReference type="GO" id="GO:0033214">
    <property type="term" value="P:siderophore-iron import into cell"/>
    <property type="evidence" value="ECO:0007669"/>
    <property type="project" value="TreeGrafter"/>
</dbReference>
<proteinExistence type="inferred from homology"/>
<evidence type="ECO:0000256" key="7">
    <source>
        <dbReference type="ARBA" id="ARBA00023136"/>
    </source>
</evidence>
<dbReference type="Gene3D" id="1.10.3470.10">
    <property type="entry name" value="ABC transporter involved in vitamin B12 uptake, BtuC"/>
    <property type="match status" value="1"/>
</dbReference>
<evidence type="ECO:0000256" key="5">
    <source>
        <dbReference type="ARBA" id="ARBA00022692"/>
    </source>
</evidence>
<sequence>MKANLRFSSLCLGFVLISIVMLIFSLRTFSPIHISVIDIKDALSFEPTTMGAMIVEQIRLPRAITAWLVGASLAVAGVLMQAMTRNPLASPSVLGVNAGASLAVALVTTVWAFDSVFSSFFAAMIGGCLAWCIVMLLGGVLSGPSHRARLVLAGIAVSALCMSLTKLIMLLEEEKAANILAWLAGSLISADWPTLQTITLPLLICLLLSVIISPKLNLLAIGEENAQSLGLSLNTIKWVTGLIILVMVAVCISAVGSIGFIGLLVPHLARYLIGYDHRFIIPISALIGGSLCLTADVLSRWVAYPIETPAGAIIALIGAPSFFYLVRKK</sequence>
<comment type="similarity">
    <text evidence="2">Belongs to the binding-protein-dependent transport system permease family. FecCD subfamily.</text>
</comment>
<dbReference type="GO" id="GO:0005886">
    <property type="term" value="C:plasma membrane"/>
    <property type="evidence" value="ECO:0007669"/>
    <property type="project" value="UniProtKB-SubCell"/>
</dbReference>
<evidence type="ECO:0000313" key="9">
    <source>
        <dbReference type="EMBL" id="XDK26753.1"/>
    </source>
</evidence>
<protein>
    <submittedName>
        <fullName evidence="9">Iron chelate uptake ABC transporter family permease subunit</fullName>
    </submittedName>
</protein>
<keyword evidence="7 8" id="KW-0472">Membrane</keyword>
<dbReference type="Pfam" id="PF01032">
    <property type="entry name" value="FecCD"/>
    <property type="match status" value="1"/>
</dbReference>
<dbReference type="PANTHER" id="PTHR30472:SF1">
    <property type="entry name" value="FE(3+) DICITRATE TRANSPORT SYSTEM PERMEASE PROTEIN FECC-RELATED"/>
    <property type="match status" value="1"/>
</dbReference>
<evidence type="ECO:0000256" key="6">
    <source>
        <dbReference type="ARBA" id="ARBA00022989"/>
    </source>
</evidence>
<dbReference type="PANTHER" id="PTHR30472">
    <property type="entry name" value="FERRIC ENTEROBACTIN TRANSPORT SYSTEM PERMEASE PROTEIN"/>
    <property type="match status" value="1"/>
</dbReference>
<gene>
    <name evidence="9" type="ORF">AB0763_17170</name>
</gene>
<evidence type="ECO:0000256" key="1">
    <source>
        <dbReference type="ARBA" id="ARBA00004651"/>
    </source>
</evidence>
<dbReference type="CDD" id="cd06550">
    <property type="entry name" value="TM_ABC_iron-siderophores_like"/>
    <property type="match status" value="1"/>
</dbReference>
<organism evidence="9">
    <name type="scientific">Vibrio sp. HB236076</name>
    <dbReference type="NCBI Taxonomy" id="3232307"/>
    <lineage>
        <taxon>Bacteria</taxon>
        <taxon>Pseudomonadati</taxon>
        <taxon>Pseudomonadota</taxon>
        <taxon>Gammaproteobacteria</taxon>
        <taxon>Vibrionales</taxon>
        <taxon>Vibrionaceae</taxon>
        <taxon>Vibrio</taxon>
    </lineage>
</organism>
<dbReference type="KEGG" id="vih:AB0763_17170"/>
<comment type="subcellular location">
    <subcellularLocation>
        <location evidence="1">Cell membrane</location>
        <topology evidence="1">Multi-pass membrane protein</topology>
    </subcellularLocation>
</comment>
<evidence type="ECO:0000256" key="3">
    <source>
        <dbReference type="ARBA" id="ARBA00022448"/>
    </source>
</evidence>
<evidence type="ECO:0000256" key="4">
    <source>
        <dbReference type="ARBA" id="ARBA00022475"/>
    </source>
</evidence>
<dbReference type="SUPFAM" id="SSF81345">
    <property type="entry name" value="ABC transporter involved in vitamin B12 uptake, BtuC"/>
    <property type="match status" value="1"/>
</dbReference>
<dbReference type="RefSeq" id="WP_306099667.1">
    <property type="nucleotide sequence ID" value="NZ_CP162602.1"/>
</dbReference>
<feature type="transmembrane region" description="Helical" evidence="8">
    <location>
        <begin position="7"/>
        <end position="26"/>
    </location>
</feature>
<dbReference type="AlphaFoldDB" id="A0AB39HLN3"/>
<accession>A0AB39HLN3</accession>